<dbReference type="SUPFAM" id="SSF144232">
    <property type="entry name" value="HIT/MYND zinc finger-like"/>
    <property type="match status" value="1"/>
</dbReference>
<sequence length="1143" mass="128844">MSKPLFWPGKRYFYAIGNTSAVSLARDVPAEKDLNLLLLGCGDPRNVMFTLLCEPATATRKLDFTCVDFEPAVLARNVLLLSLIMDKKPTEQIFDIFFHLYVDNTALGILVSQCETLVQSSSSLKDWKDSSYGSTLCMSSQHTLTELRGHWEKWAKMHALPEHKLQAVIEKFRAGVAENRARTEGGTSTSARSTGPLMMYGSKPLSECFDNFWKYGTTYSSGPRRSAAIQLNPTFVYTQSGAGCFVHYGTDPVIPFHLAPIFANSSSRLSQAEIMRSVRVQFEQWSGAFQKYHEQSQCFVRFFFADAIFAARAMQLSRVSGIKDTRIPVCQWRTDLITLDREEYQYAPLEFDVVDTSNLDDHLGLMNILVAARPLLKSSGDGVLYLESLLSFSPDGNAPKDLTKRFHADLTVMSVLLCLCPVDYITGYSSRGNVHELASYESSRRATTGLQQYHQTTTWKSVTSIPPSVDPWQFGTFLYDLYHTLFEEEDSQTFWRKNSVNPDPALQQTSLAHYSRESFVLLLKFLRDSFQITKEDWVAVLDRFFSLHTSDTSMKMDTLRFHDLCGLLHYYGVYTMDAYRMGPLPRLGPFKAWPQVPPLVRVFLTVPRDKLTILSGNTPTLEAGMLGPRMCNLFSSIHASYGTLTTVGTPANPKVLFEEDRLGFQGTKPLIVSFAMPAMLLSGFGPGYDSAENISITFHVNSNPANTVAYAQSLGPYLKIHSADLLDKENVVVIPEQPLPGSTSDNHVNPPVCGEIGSQDRVQMHFNEESDLIEQFSAKILVDNGTAKEILQSGVNVIAKQIFFNIVELQLGERTQEIVFPFPISMTNHKLRIARKSLWIEVIIPIRNLSSHQEILDPFPVKVQSLMPWSIHRVNMDCLPVLDLENRNKLGQWLGPHIAGAFSKRELKTKKKKAVDALMFVKDSISSIMMLSAGIQTSACHRVFALRDKVSNNCDTVIFINQLRFDLSCHTVLCDGFVLPLTVERTGKILKDFRKLVPKMQNIGLEAGEISSWKLLLPVLVERCRTWTHLDSCQYKTDGKIPLTTEMEKIPLCACGEGKDVQAMHEVTLWKSLAKYCTRFALSPLFGVSYLEAIGRTDRRCCMCRAKANFTCPKCKQDRYCGQACQKQDWKRHKVVHHDAFEK</sequence>
<dbReference type="GO" id="GO:0000981">
    <property type="term" value="F:DNA-binding transcription factor activity, RNA polymerase II-specific"/>
    <property type="evidence" value="ECO:0007669"/>
    <property type="project" value="TreeGrafter"/>
</dbReference>
<dbReference type="GO" id="GO:0005634">
    <property type="term" value="C:nucleus"/>
    <property type="evidence" value="ECO:0007669"/>
    <property type="project" value="TreeGrafter"/>
</dbReference>
<name>A0AAD7BH49_9AGAR</name>
<dbReference type="GO" id="GO:0008270">
    <property type="term" value="F:zinc ion binding"/>
    <property type="evidence" value="ECO:0007669"/>
    <property type="project" value="UniProtKB-KW"/>
</dbReference>
<comment type="caution">
    <text evidence="6">The sequence shown here is derived from an EMBL/GenBank/DDBJ whole genome shotgun (WGS) entry which is preliminary data.</text>
</comment>
<dbReference type="PROSITE" id="PS50865">
    <property type="entry name" value="ZF_MYND_2"/>
    <property type="match status" value="1"/>
</dbReference>
<evidence type="ECO:0000256" key="1">
    <source>
        <dbReference type="ARBA" id="ARBA00022723"/>
    </source>
</evidence>
<reference evidence="6" key="1">
    <citation type="submission" date="2023-03" db="EMBL/GenBank/DDBJ databases">
        <title>Massive genome expansion in bonnet fungi (Mycena s.s.) driven by repeated elements and novel gene families across ecological guilds.</title>
        <authorList>
            <consortium name="Lawrence Berkeley National Laboratory"/>
            <person name="Harder C.B."/>
            <person name="Miyauchi S."/>
            <person name="Viragh M."/>
            <person name="Kuo A."/>
            <person name="Thoen E."/>
            <person name="Andreopoulos B."/>
            <person name="Lu D."/>
            <person name="Skrede I."/>
            <person name="Drula E."/>
            <person name="Henrissat B."/>
            <person name="Morin E."/>
            <person name="Kohler A."/>
            <person name="Barry K."/>
            <person name="LaButti K."/>
            <person name="Morin E."/>
            <person name="Salamov A."/>
            <person name="Lipzen A."/>
            <person name="Mereny Z."/>
            <person name="Hegedus B."/>
            <person name="Baldrian P."/>
            <person name="Stursova M."/>
            <person name="Weitz H."/>
            <person name="Taylor A."/>
            <person name="Grigoriev I.V."/>
            <person name="Nagy L.G."/>
            <person name="Martin F."/>
            <person name="Kauserud H."/>
        </authorList>
    </citation>
    <scope>NUCLEOTIDE SEQUENCE</scope>
    <source>
        <strain evidence="6">9284</strain>
    </source>
</reference>
<dbReference type="EMBL" id="JARKIF010000017">
    <property type="protein sequence ID" value="KAJ7620443.1"/>
    <property type="molecule type" value="Genomic_DNA"/>
</dbReference>
<dbReference type="InterPro" id="IPR024119">
    <property type="entry name" value="TF_DEAF-1"/>
</dbReference>
<dbReference type="InterPro" id="IPR002893">
    <property type="entry name" value="Znf_MYND"/>
</dbReference>
<keyword evidence="3" id="KW-0862">Zinc</keyword>
<protein>
    <recommendedName>
        <fullName evidence="5">MYND-type domain-containing protein</fullName>
    </recommendedName>
</protein>
<gene>
    <name evidence="6" type="ORF">FB45DRAFT_150874</name>
</gene>
<evidence type="ECO:0000256" key="4">
    <source>
        <dbReference type="PROSITE-ProRule" id="PRU00134"/>
    </source>
</evidence>
<dbReference type="Pfam" id="PF01753">
    <property type="entry name" value="zf-MYND"/>
    <property type="match status" value="1"/>
</dbReference>
<dbReference type="PANTHER" id="PTHR10237">
    <property type="entry name" value="DEFORMED EPIDERMAL AUTOREGULATORY FACTOR 1 HOMOLOG SUPPRESSIN"/>
    <property type="match status" value="1"/>
</dbReference>
<dbReference type="Proteomes" id="UP001221142">
    <property type="component" value="Unassembled WGS sequence"/>
</dbReference>
<dbReference type="Pfam" id="PF14737">
    <property type="entry name" value="DUF4470"/>
    <property type="match status" value="1"/>
</dbReference>
<keyword evidence="7" id="KW-1185">Reference proteome</keyword>
<keyword evidence="2 4" id="KW-0863">Zinc-finger</keyword>
<evidence type="ECO:0000313" key="6">
    <source>
        <dbReference type="EMBL" id="KAJ7620443.1"/>
    </source>
</evidence>
<evidence type="ECO:0000313" key="7">
    <source>
        <dbReference type="Proteomes" id="UP001221142"/>
    </source>
</evidence>
<evidence type="ECO:0000256" key="2">
    <source>
        <dbReference type="ARBA" id="ARBA00022771"/>
    </source>
</evidence>
<dbReference type="InterPro" id="IPR027974">
    <property type="entry name" value="DUF4470"/>
</dbReference>
<evidence type="ECO:0000256" key="3">
    <source>
        <dbReference type="ARBA" id="ARBA00022833"/>
    </source>
</evidence>
<proteinExistence type="predicted"/>
<dbReference type="PANTHER" id="PTHR10237:SF15">
    <property type="entry name" value="LD37257P"/>
    <property type="match status" value="1"/>
</dbReference>
<dbReference type="Gene3D" id="6.10.140.2220">
    <property type="match status" value="1"/>
</dbReference>
<evidence type="ECO:0000259" key="5">
    <source>
        <dbReference type="PROSITE" id="PS50865"/>
    </source>
</evidence>
<keyword evidence="1" id="KW-0479">Metal-binding</keyword>
<organism evidence="6 7">
    <name type="scientific">Roridomyces roridus</name>
    <dbReference type="NCBI Taxonomy" id="1738132"/>
    <lineage>
        <taxon>Eukaryota</taxon>
        <taxon>Fungi</taxon>
        <taxon>Dikarya</taxon>
        <taxon>Basidiomycota</taxon>
        <taxon>Agaricomycotina</taxon>
        <taxon>Agaricomycetes</taxon>
        <taxon>Agaricomycetidae</taxon>
        <taxon>Agaricales</taxon>
        <taxon>Marasmiineae</taxon>
        <taxon>Mycenaceae</taxon>
        <taxon>Roridomyces</taxon>
    </lineage>
</organism>
<feature type="domain" description="MYND-type" evidence="5">
    <location>
        <begin position="1101"/>
        <end position="1137"/>
    </location>
</feature>
<accession>A0AAD7BH49</accession>
<dbReference type="AlphaFoldDB" id="A0AAD7BH49"/>